<dbReference type="InterPro" id="IPR036390">
    <property type="entry name" value="WH_DNA-bd_sf"/>
</dbReference>
<dbReference type="AlphaFoldDB" id="A0A2N0YYQ7"/>
<dbReference type="GO" id="GO:0030170">
    <property type="term" value="F:pyridoxal phosphate binding"/>
    <property type="evidence" value="ECO:0007669"/>
    <property type="project" value="InterPro"/>
</dbReference>
<evidence type="ECO:0000256" key="7">
    <source>
        <dbReference type="ARBA" id="ARBA00023163"/>
    </source>
</evidence>
<dbReference type="PRINTS" id="PR00035">
    <property type="entry name" value="HTHGNTR"/>
</dbReference>
<name>A0A2N0YYQ7_9BACI</name>
<dbReference type="PANTHER" id="PTHR46577:SF1">
    <property type="entry name" value="HTH-TYPE TRANSCRIPTIONAL REGULATORY PROTEIN GABR"/>
    <property type="match status" value="1"/>
</dbReference>
<dbReference type="CDD" id="cd07377">
    <property type="entry name" value="WHTH_GntR"/>
    <property type="match status" value="1"/>
</dbReference>
<evidence type="ECO:0000256" key="1">
    <source>
        <dbReference type="ARBA" id="ARBA00001933"/>
    </source>
</evidence>
<dbReference type="Proteomes" id="UP000233375">
    <property type="component" value="Unassembled WGS sequence"/>
</dbReference>
<accession>A0A2N0YYQ7</accession>
<dbReference type="PANTHER" id="PTHR46577">
    <property type="entry name" value="HTH-TYPE TRANSCRIPTIONAL REGULATORY PROTEIN GABR"/>
    <property type="match status" value="1"/>
</dbReference>
<evidence type="ECO:0000256" key="6">
    <source>
        <dbReference type="ARBA" id="ARBA00023125"/>
    </source>
</evidence>
<dbReference type="InterPro" id="IPR004839">
    <property type="entry name" value="Aminotransferase_I/II_large"/>
</dbReference>
<dbReference type="Gene3D" id="3.40.640.10">
    <property type="entry name" value="Type I PLP-dependent aspartate aminotransferase-like (Major domain)"/>
    <property type="match status" value="1"/>
</dbReference>
<feature type="domain" description="HTH gntR-type" evidence="8">
    <location>
        <begin position="11"/>
        <end position="79"/>
    </location>
</feature>
<dbReference type="SUPFAM" id="SSF53383">
    <property type="entry name" value="PLP-dependent transferases"/>
    <property type="match status" value="1"/>
</dbReference>
<dbReference type="SMART" id="SM00345">
    <property type="entry name" value="HTH_GNTR"/>
    <property type="match status" value="1"/>
</dbReference>
<dbReference type="InterPro" id="IPR015424">
    <property type="entry name" value="PyrdxlP-dep_Trfase"/>
</dbReference>
<dbReference type="Gene3D" id="1.10.10.10">
    <property type="entry name" value="Winged helix-like DNA-binding domain superfamily/Winged helix DNA-binding domain"/>
    <property type="match status" value="1"/>
</dbReference>
<dbReference type="InterPro" id="IPR000524">
    <property type="entry name" value="Tscrpt_reg_HTH_GntR"/>
</dbReference>
<evidence type="ECO:0000313" key="10">
    <source>
        <dbReference type="Proteomes" id="UP000233375"/>
    </source>
</evidence>
<dbReference type="Pfam" id="PF00392">
    <property type="entry name" value="GntR"/>
    <property type="match status" value="1"/>
</dbReference>
<evidence type="ECO:0000259" key="8">
    <source>
        <dbReference type="PROSITE" id="PS50949"/>
    </source>
</evidence>
<comment type="caution">
    <text evidence="9">The sequence shown here is derived from an EMBL/GenBank/DDBJ whole genome shotgun (WGS) entry which is preliminary data.</text>
</comment>
<keyword evidence="7" id="KW-0804">Transcription</keyword>
<keyword evidence="6" id="KW-0238">DNA-binding</keyword>
<dbReference type="InterPro" id="IPR015421">
    <property type="entry name" value="PyrdxlP-dep_Trfase_major"/>
</dbReference>
<keyword evidence="9" id="KW-0808">Transferase</keyword>
<dbReference type="GO" id="GO:0003677">
    <property type="term" value="F:DNA binding"/>
    <property type="evidence" value="ECO:0007669"/>
    <property type="project" value="UniProtKB-KW"/>
</dbReference>
<protein>
    <submittedName>
        <fullName evidence="9">PLP-dependent aminotransferase family protein</fullName>
    </submittedName>
</protein>
<proteinExistence type="inferred from homology"/>
<comment type="cofactor">
    <cofactor evidence="1">
        <name>pyridoxal 5'-phosphate</name>
        <dbReference type="ChEBI" id="CHEBI:597326"/>
    </cofactor>
</comment>
<keyword evidence="3 9" id="KW-0032">Aminotransferase</keyword>
<dbReference type="InterPro" id="IPR051446">
    <property type="entry name" value="HTH_trans_reg/aminotransferase"/>
</dbReference>
<gene>
    <name evidence="9" type="ORF">CWS01_17410</name>
</gene>
<keyword evidence="10" id="KW-1185">Reference proteome</keyword>
<sequence>MNIFLQKENKIAIHKQIYDYFRTEILTGNIKEGTKLPSIRQLASDLQISKNTVNEAFQQLMAEGYIESKQKKGYWAVKIEGYVQEEQKAALIQRGENREEEKCSIDFQYGDIDLRHFPTKVWKKHLADSVDALEKEVMMYGEKQGYRPLRKEIARYLYQSRGIHCHPDQIVIAAGTQNIIRLLVSLFQERPHIAMENPGYDGVKNIFKKEGCKLTPISVNRMEGYCMENLENSSCNLAYVTPSHQFPLGMIMPITKRLSLLKWAKKQNAFIIEDDYDSEFRYEGAPIPSLKGLDRVDRVIYIGTFSKSFLPAARVSYMVLPANLLEIYHASQKESQQVSPIIQSALARFLENGDFFRHLRKMRKVYEEKRRIVVESIYKYMGKQVKIIGEKAGLHLLLFIEGKNPDALREQAKANKIKVYTGVHYYWADNQEEKERPIVLGFGGLEKGELESGISLLAQTWFGNKNE</sequence>
<dbReference type="GO" id="GO:0003700">
    <property type="term" value="F:DNA-binding transcription factor activity"/>
    <property type="evidence" value="ECO:0007669"/>
    <property type="project" value="InterPro"/>
</dbReference>
<dbReference type="OrthoDB" id="9808770at2"/>
<keyword evidence="4" id="KW-0663">Pyridoxal phosphate</keyword>
<organism evidence="9 10">
    <name type="scientific">Niallia nealsonii</name>
    <dbReference type="NCBI Taxonomy" id="115979"/>
    <lineage>
        <taxon>Bacteria</taxon>
        <taxon>Bacillati</taxon>
        <taxon>Bacillota</taxon>
        <taxon>Bacilli</taxon>
        <taxon>Bacillales</taxon>
        <taxon>Bacillaceae</taxon>
        <taxon>Niallia</taxon>
    </lineage>
</organism>
<dbReference type="SUPFAM" id="SSF46785">
    <property type="entry name" value="Winged helix' DNA-binding domain"/>
    <property type="match status" value="1"/>
</dbReference>
<evidence type="ECO:0000256" key="3">
    <source>
        <dbReference type="ARBA" id="ARBA00022576"/>
    </source>
</evidence>
<dbReference type="InterPro" id="IPR036388">
    <property type="entry name" value="WH-like_DNA-bd_sf"/>
</dbReference>
<evidence type="ECO:0000256" key="2">
    <source>
        <dbReference type="ARBA" id="ARBA00005384"/>
    </source>
</evidence>
<evidence type="ECO:0000256" key="4">
    <source>
        <dbReference type="ARBA" id="ARBA00022898"/>
    </source>
</evidence>
<dbReference type="Pfam" id="PF00155">
    <property type="entry name" value="Aminotran_1_2"/>
    <property type="match status" value="1"/>
</dbReference>
<dbReference type="RefSeq" id="WP_101178448.1">
    <property type="nucleotide sequence ID" value="NZ_PISE01000043.1"/>
</dbReference>
<dbReference type="GO" id="GO:0008483">
    <property type="term" value="F:transaminase activity"/>
    <property type="evidence" value="ECO:0007669"/>
    <property type="project" value="UniProtKB-KW"/>
</dbReference>
<dbReference type="CDD" id="cd00609">
    <property type="entry name" value="AAT_like"/>
    <property type="match status" value="1"/>
</dbReference>
<dbReference type="EMBL" id="PISE01000043">
    <property type="protein sequence ID" value="PKG22391.1"/>
    <property type="molecule type" value="Genomic_DNA"/>
</dbReference>
<keyword evidence="5" id="KW-0805">Transcription regulation</keyword>
<evidence type="ECO:0000256" key="5">
    <source>
        <dbReference type="ARBA" id="ARBA00023015"/>
    </source>
</evidence>
<evidence type="ECO:0000313" key="9">
    <source>
        <dbReference type="EMBL" id="PKG22391.1"/>
    </source>
</evidence>
<dbReference type="PROSITE" id="PS50949">
    <property type="entry name" value="HTH_GNTR"/>
    <property type="match status" value="1"/>
</dbReference>
<comment type="similarity">
    <text evidence="2">In the C-terminal section; belongs to the class-I pyridoxal-phosphate-dependent aminotransferase family.</text>
</comment>
<reference evidence="9 10" key="1">
    <citation type="journal article" date="2003" name="Int. J. Syst. Evol. Microbiol.">
        <title>Bacillus nealsonii sp. nov., isolated from a spacecraft-assembly facility, whose spores are gamma-radiation resistant.</title>
        <authorList>
            <person name="Venkateswaran K."/>
            <person name="Kempf M."/>
            <person name="Chen F."/>
            <person name="Satomi M."/>
            <person name="Nicholson W."/>
            <person name="Kern R."/>
        </authorList>
    </citation>
    <scope>NUCLEOTIDE SEQUENCE [LARGE SCALE GENOMIC DNA]</scope>
    <source>
        <strain evidence="9 10">FO-92</strain>
    </source>
</reference>